<accession>A0A923REK1</accession>
<keyword evidence="3" id="KW-1185">Reference proteome</keyword>
<proteinExistence type="predicted"/>
<keyword evidence="1" id="KW-0812">Transmembrane</keyword>
<evidence type="ECO:0000313" key="2">
    <source>
        <dbReference type="EMBL" id="MBC5582332.1"/>
    </source>
</evidence>
<keyword evidence="1" id="KW-0472">Membrane</keyword>
<dbReference type="Pfam" id="PF11188">
    <property type="entry name" value="DUF2975"/>
    <property type="match status" value="1"/>
</dbReference>
<organism evidence="2 3">
    <name type="scientific">Anaerofilum hominis</name>
    <dbReference type="NCBI Taxonomy" id="2763016"/>
    <lineage>
        <taxon>Bacteria</taxon>
        <taxon>Bacillati</taxon>
        <taxon>Bacillota</taxon>
        <taxon>Clostridia</taxon>
        <taxon>Eubacteriales</taxon>
        <taxon>Oscillospiraceae</taxon>
        <taxon>Anaerofilum</taxon>
    </lineage>
</organism>
<dbReference type="Proteomes" id="UP000659630">
    <property type="component" value="Unassembled WGS sequence"/>
</dbReference>
<evidence type="ECO:0000256" key="1">
    <source>
        <dbReference type="SAM" id="Phobius"/>
    </source>
</evidence>
<evidence type="ECO:0000313" key="3">
    <source>
        <dbReference type="Proteomes" id="UP000659630"/>
    </source>
</evidence>
<dbReference type="InterPro" id="IPR021354">
    <property type="entry name" value="DUF2975"/>
</dbReference>
<gene>
    <name evidence="2" type="ORF">H8S23_12535</name>
</gene>
<dbReference type="RefSeq" id="WP_186888696.1">
    <property type="nucleotide sequence ID" value="NZ_JACONZ010000005.1"/>
</dbReference>
<reference evidence="2" key="1">
    <citation type="submission" date="2020-08" db="EMBL/GenBank/DDBJ databases">
        <title>Genome public.</title>
        <authorList>
            <person name="Liu C."/>
            <person name="Sun Q."/>
        </authorList>
    </citation>
    <scope>NUCLEOTIDE SEQUENCE</scope>
    <source>
        <strain evidence="2">BX8</strain>
    </source>
</reference>
<sequence length="154" mass="16876">MWNKNRSLLLSRIAVGIFLGLLILAAAAAPTLTKLFLDFSRAPMEGMSRQQALLCFLITEYASVFPAGALLWNLHRLLQRIGKAQVFVPANESALRLISWCCIAEAAICLVSAAYYIPFLLVSVAAGFMALIVRVIKNVFAEAIALKAENDYTI</sequence>
<feature type="transmembrane region" description="Helical" evidence="1">
    <location>
        <begin position="119"/>
        <end position="136"/>
    </location>
</feature>
<dbReference type="AlphaFoldDB" id="A0A923REK1"/>
<dbReference type="EMBL" id="JACONZ010000005">
    <property type="protein sequence ID" value="MBC5582332.1"/>
    <property type="molecule type" value="Genomic_DNA"/>
</dbReference>
<protein>
    <submittedName>
        <fullName evidence="2">DUF2975 domain-containing protein</fullName>
    </submittedName>
</protein>
<keyword evidence="1" id="KW-1133">Transmembrane helix</keyword>
<comment type="caution">
    <text evidence="2">The sequence shown here is derived from an EMBL/GenBank/DDBJ whole genome shotgun (WGS) entry which is preliminary data.</text>
</comment>
<name>A0A923REK1_9FIRM</name>
<feature type="transmembrane region" description="Helical" evidence="1">
    <location>
        <begin position="52"/>
        <end position="74"/>
    </location>
</feature>